<proteinExistence type="predicted"/>
<comment type="caution">
    <text evidence="1">The sequence shown here is derived from an EMBL/GenBank/DDBJ whole genome shotgun (WGS) entry which is preliminary data.</text>
</comment>
<dbReference type="EMBL" id="BAABHX010000001">
    <property type="protein sequence ID" value="GAA5087234.1"/>
    <property type="molecule type" value="Genomic_DNA"/>
</dbReference>
<organism evidence="1 2">
    <name type="scientific">Chryseobacterium ginsengisoli</name>
    <dbReference type="NCBI Taxonomy" id="363853"/>
    <lineage>
        <taxon>Bacteria</taxon>
        <taxon>Pseudomonadati</taxon>
        <taxon>Bacteroidota</taxon>
        <taxon>Flavobacteriia</taxon>
        <taxon>Flavobacteriales</taxon>
        <taxon>Weeksellaceae</taxon>
        <taxon>Chryseobacterium group</taxon>
        <taxon>Chryseobacterium</taxon>
    </lineage>
</organism>
<reference evidence="2" key="1">
    <citation type="journal article" date="2019" name="Int. J. Syst. Evol. Microbiol.">
        <title>The Global Catalogue of Microorganisms (GCM) 10K type strain sequencing project: providing services to taxonomists for standard genome sequencing and annotation.</title>
        <authorList>
            <consortium name="The Broad Institute Genomics Platform"/>
            <consortium name="The Broad Institute Genome Sequencing Center for Infectious Disease"/>
            <person name="Wu L."/>
            <person name="Ma J."/>
        </authorList>
    </citation>
    <scope>NUCLEOTIDE SEQUENCE [LARGE SCALE GENOMIC DNA]</scope>
    <source>
        <strain evidence="2">JCM 18019</strain>
    </source>
</reference>
<accession>A0ABP9M101</accession>
<name>A0ABP9M101_9FLAO</name>
<evidence type="ECO:0000313" key="1">
    <source>
        <dbReference type="EMBL" id="GAA5087234.1"/>
    </source>
</evidence>
<evidence type="ECO:0000313" key="2">
    <source>
        <dbReference type="Proteomes" id="UP001500353"/>
    </source>
</evidence>
<dbReference type="RefSeq" id="WP_345200699.1">
    <property type="nucleotide sequence ID" value="NZ_BAABHX010000001.1"/>
</dbReference>
<sequence>MKLRLLTIIVLLLLVVGVSGQVGINTSNPNSTLTIDGSLEADYKEITATNYTITSKDHYLSYNGTSGATFTLPSIGIGTGSFTGRIYKIKNLSGFNIMLQASGTNTLRSDNTGAVSAFTIAPGSYVEVVNNSNANGGTWDLFYSILSKNNMELYGMQLKIPPHTSGFTPVTDWANHTNTSYDTPATATDAAWWVISKTSITYAHTANYHNTSTMNIVYEYQGTPFNLTNMYPLLSPGNNSAYPDVISGSLTTIANNGTGGKTRITASVSRTDFVGNNGTNNSNWSVTFFINVLLARKLF</sequence>
<gene>
    <name evidence="1" type="ORF">GCM10023210_10000</name>
</gene>
<dbReference type="Proteomes" id="UP001500353">
    <property type="component" value="Unassembled WGS sequence"/>
</dbReference>
<protein>
    <submittedName>
        <fullName evidence="1">Uncharacterized protein</fullName>
    </submittedName>
</protein>
<keyword evidence="2" id="KW-1185">Reference proteome</keyword>